<dbReference type="InterPro" id="IPR009091">
    <property type="entry name" value="RCC1/BLIP-II"/>
</dbReference>
<gene>
    <name evidence="3" type="ORF">MW290_11145</name>
</gene>
<dbReference type="Pfam" id="PF13540">
    <property type="entry name" value="RCC1_2"/>
    <property type="match status" value="1"/>
</dbReference>
<feature type="signal peptide" evidence="2">
    <location>
        <begin position="1"/>
        <end position="38"/>
    </location>
</feature>
<proteinExistence type="predicted"/>
<reference evidence="3" key="1">
    <citation type="submission" date="2022-05" db="EMBL/GenBank/DDBJ databases">
        <title>An RpoN-dependent PEP-CTERM gene is involved in floc formation of an Aquincola tertiaricarbonis strain.</title>
        <authorList>
            <person name="Qiu D."/>
            <person name="Xia M."/>
        </authorList>
    </citation>
    <scope>NUCLEOTIDE SEQUENCE</scope>
    <source>
        <strain evidence="3">RN12</strain>
    </source>
</reference>
<evidence type="ECO:0000256" key="1">
    <source>
        <dbReference type="SAM" id="MobiDB-lite"/>
    </source>
</evidence>
<protein>
    <submittedName>
        <fullName evidence="3">Uncharacterized protein</fullName>
    </submittedName>
</protein>
<evidence type="ECO:0000313" key="4">
    <source>
        <dbReference type="Proteomes" id="UP001056201"/>
    </source>
</evidence>
<dbReference type="SUPFAM" id="SSF50985">
    <property type="entry name" value="RCC1/BLIP-II"/>
    <property type="match status" value="1"/>
</dbReference>
<dbReference type="PRINTS" id="PR00633">
    <property type="entry name" value="RCCNDNSATION"/>
</dbReference>
<dbReference type="PROSITE" id="PS50012">
    <property type="entry name" value="RCC1_3"/>
    <property type="match status" value="2"/>
</dbReference>
<dbReference type="Gene3D" id="2.130.10.30">
    <property type="entry name" value="Regulator of chromosome condensation 1/beta-lactamase-inhibitor protein II"/>
    <property type="match status" value="2"/>
</dbReference>
<feature type="compositionally biased region" description="Pro residues" evidence="1">
    <location>
        <begin position="58"/>
        <end position="86"/>
    </location>
</feature>
<name>A0ABY4S5J8_AQUTE</name>
<feature type="chain" id="PRO_5047075905" evidence="2">
    <location>
        <begin position="39"/>
        <end position="421"/>
    </location>
</feature>
<dbReference type="InterPro" id="IPR000408">
    <property type="entry name" value="Reg_chr_condens"/>
</dbReference>
<dbReference type="Proteomes" id="UP001056201">
    <property type="component" value="Chromosome 1"/>
</dbReference>
<dbReference type="InterPro" id="IPR051553">
    <property type="entry name" value="Ran_GTPase-activating"/>
</dbReference>
<dbReference type="RefSeq" id="WP_250194727.1">
    <property type="nucleotide sequence ID" value="NZ_CP097635.1"/>
</dbReference>
<dbReference type="PANTHER" id="PTHR45982">
    <property type="entry name" value="REGULATOR OF CHROMOSOME CONDENSATION"/>
    <property type="match status" value="1"/>
</dbReference>
<feature type="region of interest" description="Disordered" evidence="1">
    <location>
        <begin position="44"/>
        <end position="88"/>
    </location>
</feature>
<feature type="compositionally biased region" description="Low complexity" evidence="1">
    <location>
        <begin position="47"/>
        <end position="57"/>
    </location>
</feature>
<evidence type="ECO:0000313" key="3">
    <source>
        <dbReference type="EMBL" id="URI06464.1"/>
    </source>
</evidence>
<keyword evidence="4" id="KW-1185">Reference proteome</keyword>
<accession>A0ABY4S5J8</accession>
<keyword evidence="2" id="KW-0732">Signal</keyword>
<evidence type="ECO:0000256" key="2">
    <source>
        <dbReference type="SAM" id="SignalP"/>
    </source>
</evidence>
<dbReference type="EMBL" id="CP097635">
    <property type="protein sequence ID" value="URI06464.1"/>
    <property type="molecule type" value="Genomic_DNA"/>
</dbReference>
<dbReference type="Pfam" id="PF00415">
    <property type="entry name" value="RCC1"/>
    <property type="match status" value="1"/>
</dbReference>
<organism evidence="3 4">
    <name type="scientific">Aquincola tertiaricarbonis</name>
    <dbReference type="NCBI Taxonomy" id="391953"/>
    <lineage>
        <taxon>Bacteria</taxon>
        <taxon>Pseudomonadati</taxon>
        <taxon>Pseudomonadota</taxon>
        <taxon>Betaproteobacteria</taxon>
        <taxon>Burkholderiales</taxon>
        <taxon>Sphaerotilaceae</taxon>
        <taxon>Aquincola</taxon>
    </lineage>
</organism>
<dbReference type="PANTHER" id="PTHR45982:SF1">
    <property type="entry name" value="REGULATOR OF CHROMOSOME CONDENSATION"/>
    <property type="match status" value="1"/>
</dbReference>
<feature type="region of interest" description="Disordered" evidence="1">
    <location>
        <begin position="398"/>
        <end position="421"/>
    </location>
</feature>
<sequence>MLHPLPSQPSGLVITRSCPRLRALASLAMAVAAAGALGACGGGGSGSSAVEPAAESPSPAPQPAPAPAPVPAPAPAPEPAPAPAPAPAAAISGPRIAAGAGYSLAVQADGRVLVWGGAMVGGGASTPIAGSPARVLTEVTGAAAVVATPSGALFNDSFVLRPDGGLLAWGTAYGNSPVAVAAAGNLQQAVHCPSVTYALRPDGTLWRLVGSQATAVSGLSEVVHIGAAASSTNCAVAATRRDGSLALVADGRIDEVAGLPAVTQATCSGFSPVAGLTGEHCLALDTAGSVWAWGRNDDGQLGDGTTTYRSNPVRLAAPQNVVALGIQLLNGFALDAGGTVHTWGPSGPALGRGPTAQATSVALPVPGLPPVKAMSVGTFHTLVLGTDGSVWAWGSNSRGELGVEGSESQRAPVQVPGLRLD</sequence>